<dbReference type="GO" id="GO:0005886">
    <property type="term" value="C:plasma membrane"/>
    <property type="evidence" value="ECO:0007669"/>
    <property type="project" value="TreeGrafter"/>
</dbReference>
<feature type="chain" id="PRO_5032561923" evidence="3">
    <location>
        <begin position="23"/>
        <end position="495"/>
    </location>
</feature>
<feature type="non-terminal residue" evidence="5">
    <location>
        <position position="495"/>
    </location>
</feature>
<dbReference type="Pfam" id="PF00531">
    <property type="entry name" value="Death"/>
    <property type="match status" value="1"/>
</dbReference>
<evidence type="ECO:0000256" key="3">
    <source>
        <dbReference type="SAM" id="SignalP"/>
    </source>
</evidence>
<dbReference type="PRINTS" id="PR01972">
    <property type="entry name" value="TNFACTORR25"/>
</dbReference>
<evidence type="ECO:0000313" key="5">
    <source>
        <dbReference type="EMBL" id="NXP90356.1"/>
    </source>
</evidence>
<organism evidence="5 6">
    <name type="scientific">Passerina amoena</name>
    <name type="common">Lazuli bunting</name>
    <dbReference type="NCBI Taxonomy" id="142471"/>
    <lineage>
        <taxon>Eukaryota</taxon>
        <taxon>Metazoa</taxon>
        <taxon>Chordata</taxon>
        <taxon>Craniata</taxon>
        <taxon>Vertebrata</taxon>
        <taxon>Euteleostomi</taxon>
        <taxon>Archelosauria</taxon>
        <taxon>Archosauria</taxon>
        <taxon>Dinosauria</taxon>
        <taxon>Saurischia</taxon>
        <taxon>Theropoda</taxon>
        <taxon>Coelurosauria</taxon>
        <taxon>Aves</taxon>
        <taxon>Neognathae</taxon>
        <taxon>Neoaves</taxon>
        <taxon>Telluraves</taxon>
        <taxon>Australaves</taxon>
        <taxon>Passeriformes</taxon>
        <taxon>Cardinalidae</taxon>
        <taxon>Passerina</taxon>
    </lineage>
</organism>
<dbReference type="SUPFAM" id="SSF47986">
    <property type="entry name" value="DEATH domain"/>
    <property type="match status" value="1"/>
</dbReference>
<feature type="transmembrane region" description="Helical" evidence="2">
    <location>
        <begin position="290"/>
        <end position="322"/>
    </location>
</feature>
<dbReference type="Gene3D" id="1.10.533.10">
    <property type="entry name" value="Death Domain, Fas"/>
    <property type="match status" value="1"/>
</dbReference>
<dbReference type="Gene3D" id="2.10.50.10">
    <property type="entry name" value="Tumor Necrosis Factor Receptor, subunit A, domain 2"/>
    <property type="match status" value="2"/>
</dbReference>
<evidence type="ECO:0000259" key="4">
    <source>
        <dbReference type="PROSITE" id="PS50017"/>
    </source>
</evidence>
<reference evidence="5" key="1">
    <citation type="submission" date="2019-09" db="EMBL/GenBank/DDBJ databases">
        <title>Bird 10,000 Genomes (B10K) Project - Family phase.</title>
        <authorList>
            <person name="Zhang G."/>
        </authorList>
    </citation>
    <scope>NUCLEOTIDE SEQUENCE</scope>
    <source>
        <strain evidence="5">OUT-0017</strain>
        <tissue evidence="5">Muscle</tissue>
    </source>
</reference>
<dbReference type="InterPro" id="IPR022329">
    <property type="entry name" value="TNFR_25"/>
</dbReference>
<dbReference type="PROSITE" id="PS50017">
    <property type="entry name" value="DEATH_DOMAIN"/>
    <property type="match status" value="1"/>
</dbReference>
<feature type="non-terminal residue" evidence="5">
    <location>
        <position position="1"/>
    </location>
</feature>
<dbReference type="InterPro" id="IPR011029">
    <property type="entry name" value="DEATH-like_dom_sf"/>
</dbReference>
<dbReference type="EMBL" id="WBNP01003228">
    <property type="protein sequence ID" value="NXP90356.1"/>
    <property type="molecule type" value="Genomic_DNA"/>
</dbReference>
<comment type="caution">
    <text evidence="5">The sequence shown here is derived from an EMBL/GenBank/DDBJ whole genome shotgun (WGS) entry which is preliminary data.</text>
</comment>
<proteinExistence type="predicted"/>
<evidence type="ECO:0000313" key="6">
    <source>
        <dbReference type="Proteomes" id="UP000625584"/>
    </source>
</evidence>
<evidence type="ECO:0000256" key="2">
    <source>
        <dbReference type="SAM" id="Phobius"/>
    </source>
</evidence>
<keyword evidence="3" id="KW-0732">Signal</keyword>
<evidence type="ECO:0000256" key="1">
    <source>
        <dbReference type="SAM" id="MobiDB-lite"/>
    </source>
</evidence>
<dbReference type="GO" id="GO:0007165">
    <property type="term" value="P:signal transduction"/>
    <property type="evidence" value="ECO:0007669"/>
    <property type="project" value="InterPro"/>
</dbReference>
<keyword evidence="2" id="KW-0472">Membrane</keyword>
<gene>
    <name evidence="5" type="primary">Tnfrsf25</name>
    <name evidence="5" type="ORF">PASAMO_R00704</name>
</gene>
<protein>
    <submittedName>
        <fullName evidence="5">TNR25 factor</fullName>
    </submittedName>
</protein>
<sequence>AAPLSPCLQVTLAALWLAASESQPPGWQDHTVLRRQRVLVQPLLRLRRHTDRHECPDGMKWVKTARQCCPQCPAGERCPVRAARPSTAPWHSRGLAPGGRAPCHPTVPAGTFLREACVCDPCPAGTFSTQPNTFRECQACYECDQHGELAPHHSMLCYAVLCRAAHCLLSAAFQSVLSNCSATSNIACGCEPGRFRVCVDPPCTEFSCQKCQTCTGRLIQRPCSEAQDALCDSSCKPDFYRDGDECRPCHMHTVDTCGKECQQVCGSNNNKGMGTMGPGSVVCSHRAGQLMGMLLLLLSGSGLEYILLGLTGPLFLGALAIYHKRKRLRHGGGPHPTAQAATSMPGAAATPWCHFNAWRWHNPCWTHPYSPQETERGTGTAKKSFKREPLLPEPPSEEGKPSAPPEPRGALLQGSQLYAVIDAVPVRRWKEFMRMLELREAEIELVELEVVHIRDQQYEMLKRWCQQTSATLDHVFAALERMELAGCAEALRQSL</sequence>
<dbReference type="PANTHER" id="PTHR47220">
    <property type="entry name" value="TUMOR NECROSIS FACTOR RECEPTOR SUPERFAMILY MEMBER 25"/>
    <property type="match status" value="1"/>
</dbReference>
<keyword evidence="2" id="KW-0812">Transmembrane</keyword>
<dbReference type="AlphaFoldDB" id="A0A852DF40"/>
<dbReference type="InterPro" id="IPR000488">
    <property type="entry name" value="Death_dom"/>
</dbReference>
<feature type="region of interest" description="Disordered" evidence="1">
    <location>
        <begin position="370"/>
        <end position="409"/>
    </location>
</feature>
<dbReference type="SMART" id="SM00005">
    <property type="entry name" value="DEATH"/>
    <property type="match status" value="1"/>
</dbReference>
<name>A0A852DF40_PASAF</name>
<accession>A0A852DF40</accession>
<dbReference type="PANTHER" id="PTHR47220:SF1">
    <property type="entry name" value="TUMOR NECROSIS FACTOR RECEPTOR SUPERFAMILY MEMBER 25"/>
    <property type="match status" value="1"/>
</dbReference>
<feature type="signal peptide" evidence="3">
    <location>
        <begin position="1"/>
        <end position="22"/>
    </location>
</feature>
<feature type="domain" description="Death" evidence="4">
    <location>
        <begin position="414"/>
        <end position="495"/>
    </location>
</feature>
<keyword evidence="6" id="KW-1185">Reference proteome</keyword>
<dbReference type="CDD" id="cd08815">
    <property type="entry name" value="Death_TNFRSF25_DR3"/>
    <property type="match status" value="1"/>
</dbReference>
<keyword evidence="2" id="KW-1133">Transmembrane helix</keyword>
<dbReference type="Proteomes" id="UP000625584">
    <property type="component" value="Unassembled WGS sequence"/>
</dbReference>